<evidence type="ECO:0000256" key="11">
    <source>
        <dbReference type="ARBA" id="ARBA00031088"/>
    </source>
</evidence>
<dbReference type="PANTHER" id="PTHR22807:SF53">
    <property type="entry name" value="RIBOSOMAL RNA SMALL SUBUNIT METHYLTRANSFERASE B-RELATED"/>
    <property type="match status" value="1"/>
</dbReference>
<dbReference type="NCBIfam" id="TIGR00563">
    <property type="entry name" value="rsmB"/>
    <property type="match status" value="1"/>
</dbReference>
<keyword evidence="9 13" id="KW-0694">RNA-binding</keyword>
<feature type="binding site" evidence="13">
    <location>
        <position position="382"/>
    </location>
    <ligand>
        <name>S-adenosyl-L-methionine</name>
        <dbReference type="ChEBI" id="CHEBI:59789"/>
    </ligand>
</feature>
<evidence type="ECO:0000256" key="10">
    <source>
        <dbReference type="ARBA" id="ARBA00030399"/>
    </source>
</evidence>
<evidence type="ECO:0000313" key="17">
    <source>
        <dbReference type="Proteomes" id="UP000215145"/>
    </source>
</evidence>
<dbReference type="GO" id="GO:0008649">
    <property type="term" value="F:rRNA methyltransferase activity"/>
    <property type="evidence" value="ECO:0007669"/>
    <property type="project" value="InterPro"/>
</dbReference>
<keyword evidence="4" id="KW-0963">Cytoplasm</keyword>
<dbReference type="GO" id="GO:0003723">
    <property type="term" value="F:RNA binding"/>
    <property type="evidence" value="ECO:0007669"/>
    <property type="project" value="UniProtKB-UniRule"/>
</dbReference>
<keyword evidence="5" id="KW-0698">rRNA processing</keyword>
<keyword evidence="8 13" id="KW-0949">S-adenosyl-L-methionine</keyword>
<dbReference type="GO" id="GO:0005737">
    <property type="term" value="C:cytoplasm"/>
    <property type="evidence" value="ECO:0007669"/>
    <property type="project" value="UniProtKB-SubCell"/>
</dbReference>
<dbReference type="PROSITE" id="PS51686">
    <property type="entry name" value="SAM_MT_RSMB_NOP"/>
    <property type="match status" value="1"/>
</dbReference>
<dbReference type="Proteomes" id="UP000215145">
    <property type="component" value="Unassembled WGS sequence"/>
</dbReference>
<evidence type="ECO:0000256" key="5">
    <source>
        <dbReference type="ARBA" id="ARBA00022552"/>
    </source>
</evidence>
<dbReference type="EC" id="2.1.1.176" evidence="3"/>
<proteinExistence type="inferred from homology"/>
<dbReference type="InterPro" id="IPR004573">
    <property type="entry name" value="rRNA_ssu_MeTfrase_B"/>
</dbReference>
<dbReference type="InterPro" id="IPR006027">
    <property type="entry name" value="NusB_RsmB_TIM44"/>
</dbReference>
<accession>A0A229P134</accession>
<keyword evidence="17" id="KW-1185">Reference proteome</keyword>
<comment type="similarity">
    <text evidence="13">Belongs to the class I-like SAM-binding methyltransferase superfamily. RsmB/NOP family.</text>
</comment>
<feature type="active site" description="Nucleophile" evidence="13">
    <location>
        <position position="454"/>
    </location>
</feature>
<dbReference type="Gene3D" id="1.10.940.10">
    <property type="entry name" value="NusB-like"/>
    <property type="match status" value="1"/>
</dbReference>
<dbReference type="PRINTS" id="PR02008">
    <property type="entry name" value="RCMTFAMILY"/>
</dbReference>
<evidence type="ECO:0000256" key="1">
    <source>
        <dbReference type="ARBA" id="ARBA00002724"/>
    </source>
</evidence>
<dbReference type="Gene3D" id="3.40.50.150">
    <property type="entry name" value="Vaccinia Virus protein VP39"/>
    <property type="match status" value="1"/>
</dbReference>
<dbReference type="RefSeq" id="WP_089522940.1">
    <property type="nucleotide sequence ID" value="NZ_NMUQ01000001.1"/>
</dbReference>
<evidence type="ECO:0000256" key="12">
    <source>
        <dbReference type="ARBA" id="ARBA00047283"/>
    </source>
</evidence>
<dbReference type="OrthoDB" id="9810297at2"/>
<feature type="compositionally biased region" description="Gly residues" evidence="14">
    <location>
        <begin position="41"/>
        <end position="58"/>
    </location>
</feature>
<dbReference type="GO" id="GO:0006355">
    <property type="term" value="P:regulation of DNA-templated transcription"/>
    <property type="evidence" value="ECO:0007669"/>
    <property type="project" value="InterPro"/>
</dbReference>
<comment type="caution">
    <text evidence="16">The sequence shown here is derived from an EMBL/GenBank/DDBJ whole genome shotgun (WGS) entry which is preliminary data.</text>
</comment>
<dbReference type="InterPro" id="IPR029063">
    <property type="entry name" value="SAM-dependent_MTases_sf"/>
</dbReference>
<organism evidence="16 17">
    <name type="scientific">Paenibacillus herberti</name>
    <dbReference type="NCBI Taxonomy" id="1619309"/>
    <lineage>
        <taxon>Bacteria</taxon>
        <taxon>Bacillati</taxon>
        <taxon>Bacillota</taxon>
        <taxon>Bacilli</taxon>
        <taxon>Bacillales</taxon>
        <taxon>Paenibacillaceae</taxon>
        <taxon>Paenibacillus</taxon>
    </lineage>
</organism>
<dbReference type="InterPro" id="IPR054728">
    <property type="entry name" value="RsmB-like_ferredoxin"/>
</dbReference>
<evidence type="ECO:0000256" key="14">
    <source>
        <dbReference type="SAM" id="MobiDB-lite"/>
    </source>
</evidence>
<evidence type="ECO:0000256" key="2">
    <source>
        <dbReference type="ARBA" id="ARBA00004496"/>
    </source>
</evidence>
<dbReference type="InterPro" id="IPR001678">
    <property type="entry name" value="MeTrfase_RsmB-F_NOP2_dom"/>
</dbReference>
<feature type="compositionally biased region" description="Gly residues" evidence="14">
    <location>
        <begin position="19"/>
        <end position="33"/>
    </location>
</feature>
<comment type="function">
    <text evidence="1">Specifically methylates the cytosine at position 967 (m5C967) of 16S rRNA.</text>
</comment>
<feature type="binding site" evidence="13">
    <location>
        <position position="401"/>
    </location>
    <ligand>
        <name>S-adenosyl-L-methionine</name>
        <dbReference type="ChEBI" id="CHEBI:59789"/>
    </ligand>
</feature>
<dbReference type="CDD" id="cd02440">
    <property type="entry name" value="AdoMet_MTases"/>
    <property type="match status" value="1"/>
</dbReference>
<dbReference type="FunFam" id="3.40.50.150:FF:000257">
    <property type="entry name" value="16S rRNA methyltransferase"/>
    <property type="match status" value="1"/>
</dbReference>
<sequence length="527" mass="55897">MSGGPRSGRREPGATPGKAGVGSGSAGRQGAAGGTARRRGGAPGGKGAAPGAGPGRGPGASAPRARQPRSARELALDALVRVSRDGAYSNLQLNAALQESGLSRADAGLATELVYGTLQRRLTLDHWLQQFITKGFAKLEPWVLSLLRMSLYQLVYLDRVPAHAAVNEAVNIGRRRGHAGISSMLNGVLRNAVRQLPQLKAETFAGETNEVRRLSLRHSYPEWLVGRWISAYGVETAEAMMESGNEPPHSSLRINRLRTSPEQALLQLQQAGLNARLSDAAPWAGVVVARGGNLAGTDGYTEGLWSIQDESSMIVAAAADPRPGFRVLDCCAAPGGKSAHMAELMEGKGEIIANDLHPHKQALVESQAARLGLSNIQAVSGDAAELAEHFALASFDLVLLDAPCSGLGVIRRKPEIKWTKTPDDIEAIAAIQERLLDSASCLVKPGGTLLYSTCTIAEEENGKQIADFLAKHPDFSLDPEGWPAEVLEPLRSAGVESASADHFDGALQLLPQHFGSDGFYIARLKRI</sequence>
<dbReference type="AlphaFoldDB" id="A0A229P134"/>
<dbReference type="InterPro" id="IPR023267">
    <property type="entry name" value="RCMT"/>
</dbReference>
<name>A0A229P134_9BACL</name>
<dbReference type="NCBIfam" id="NF011494">
    <property type="entry name" value="PRK14902.1"/>
    <property type="match status" value="1"/>
</dbReference>
<evidence type="ECO:0000256" key="4">
    <source>
        <dbReference type="ARBA" id="ARBA00022490"/>
    </source>
</evidence>
<dbReference type="Pfam" id="PF01029">
    <property type="entry name" value="NusB"/>
    <property type="match status" value="1"/>
</dbReference>
<feature type="binding site" evidence="13">
    <location>
        <position position="355"/>
    </location>
    <ligand>
        <name>S-adenosyl-L-methionine</name>
        <dbReference type="ChEBI" id="CHEBI:59789"/>
    </ligand>
</feature>
<feature type="binding site" evidence="13">
    <location>
        <begin position="331"/>
        <end position="337"/>
    </location>
    <ligand>
        <name>S-adenosyl-L-methionine</name>
        <dbReference type="ChEBI" id="CHEBI:59789"/>
    </ligand>
</feature>
<dbReference type="SUPFAM" id="SSF53335">
    <property type="entry name" value="S-adenosyl-L-methionine-dependent methyltransferases"/>
    <property type="match status" value="1"/>
</dbReference>
<evidence type="ECO:0000256" key="3">
    <source>
        <dbReference type="ARBA" id="ARBA00012140"/>
    </source>
</evidence>
<evidence type="ECO:0000256" key="7">
    <source>
        <dbReference type="ARBA" id="ARBA00022679"/>
    </source>
</evidence>
<dbReference type="Pfam" id="PF01189">
    <property type="entry name" value="Methyltr_RsmB-F"/>
    <property type="match status" value="1"/>
</dbReference>
<dbReference type="FunFam" id="1.10.940.10:FF:000006">
    <property type="entry name" value="16S rRNA (Cytosine(967)-C(5))-methyltransferase RsmB"/>
    <property type="match status" value="1"/>
</dbReference>
<evidence type="ECO:0000256" key="6">
    <source>
        <dbReference type="ARBA" id="ARBA00022603"/>
    </source>
</evidence>
<dbReference type="InterPro" id="IPR049560">
    <property type="entry name" value="MeTrfase_RsmB-F_NOP2_cat"/>
</dbReference>
<reference evidence="16 17" key="1">
    <citation type="submission" date="2017-07" db="EMBL/GenBank/DDBJ databases">
        <title>Paenibacillus herberti R33 genome sequencing and assembly.</title>
        <authorList>
            <person name="Su W."/>
        </authorList>
    </citation>
    <scope>NUCLEOTIDE SEQUENCE [LARGE SCALE GENOMIC DNA]</scope>
    <source>
        <strain evidence="16 17">R33</strain>
    </source>
</reference>
<dbReference type="PANTHER" id="PTHR22807">
    <property type="entry name" value="NOP2 YEAST -RELATED NOL1/NOP2/FMU SUN DOMAIN-CONTAINING"/>
    <property type="match status" value="1"/>
</dbReference>
<feature type="region of interest" description="Disordered" evidence="14">
    <location>
        <begin position="1"/>
        <end position="70"/>
    </location>
</feature>
<comment type="subcellular location">
    <subcellularLocation>
        <location evidence="2">Cytoplasm</location>
    </subcellularLocation>
</comment>
<evidence type="ECO:0000313" key="16">
    <source>
        <dbReference type="EMBL" id="OXM15850.1"/>
    </source>
</evidence>
<comment type="catalytic activity">
    <reaction evidence="12">
        <text>cytidine(967) in 16S rRNA + S-adenosyl-L-methionine = 5-methylcytidine(967) in 16S rRNA + S-adenosyl-L-homocysteine + H(+)</text>
        <dbReference type="Rhea" id="RHEA:42748"/>
        <dbReference type="Rhea" id="RHEA-COMP:10219"/>
        <dbReference type="Rhea" id="RHEA-COMP:10220"/>
        <dbReference type="ChEBI" id="CHEBI:15378"/>
        <dbReference type="ChEBI" id="CHEBI:57856"/>
        <dbReference type="ChEBI" id="CHEBI:59789"/>
        <dbReference type="ChEBI" id="CHEBI:74483"/>
        <dbReference type="ChEBI" id="CHEBI:82748"/>
        <dbReference type="EC" id="2.1.1.176"/>
    </reaction>
</comment>
<dbReference type="EMBL" id="NMUQ01000001">
    <property type="protein sequence ID" value="OXM15850.1"/>
    <property type="molecule type" value="Genomic_DNA"/>
</dbReference>
<keyword evidence="7 13" id="KW-0808">Transferase</keyword>
<evidence type="ECO:0000256" key="9">
    <source>
        <dbReference type="ARBA" id="ARBA00022884"/>
    </source>
</evidence>
<dbReference type="InterPro" id="IPR035926">
    <property type="entry name" value="NusB-like_sf"/>
</dbReference>
<dbReference type="Gene3D" id="3.30.70.1170">
    <property type="entry name" value="Sun protein, domain 3"/>
    <property type="match status" value="1"/>
</dbReference>
<dbReference type="SUPFAM" id="SSF48013">
    <property type="entry name" value="NusB-like"/>
    <property type="match status" value="1"/>
</dbReference>
<keyword evidence="6 13" id="KW-0489">Methyltransferase</keyword>
<evidence type="ECO:0000256" key="8">
    <source>
        <dbReference type="ARBA" id="ARBA00022691"/>
    </source>
</evidence>
<dbReference type="Pfam" id="PF22458">
    <property type="entry name" value="RsmF-B_ferredox"/>
    <property type="match status" value="1"/>
</dbReference>
<protein>
    <recommendedName>
        <fullName evidence="3">16S rRNA (cytosine(967)-C(5))-methyltransferase</fullName>
        <ecNumber evidence="3">2.1.1.176</ecNumber>
    </recommendedName>
    <alternativeName>
        <fullName evidence="10">16S rRNA m5C967 methyltransferase</fullName>
    </alternativeName>
    <alternativeName>
        <fullName evidence="11">rRNA (cytosine-C(5)-)-methyltransferase RsmB</fullName>
    </alternativeName>
</protein>
<evidence type="ECO:0000256" key="13">
    <source>
        <dbReference type="PROSITE-ProRule" id="PRU01023"/>
    </source>
</evidence>
<feature type="domain" description="SAM-dependent MTase RsmB/NOP-type" evidence="15">
    <location>
        <begin position="240"/>
        <end position="527"/>
    </location>
</feature>
<evidence type="ECO:0000259" key="15">
    <source>
        <dbReference type="PROSITE" id="PS51686"/>
    </source>
</evidence>
<gene>
    <name evidence="16" type="ORF">CGZ75_03795</name>
</gene>